<evidence type="ECO:0000256" key="1">
    <source>
        <dbReference type="ARBA" id="ARBA00006539"/>
    </source>
</evidence>
<evidence type="ECO:0000313" key="2">
    <source>
        <dbReference type="EMBL" id="BAK60435.1"/>
    </source>
</evidence>
<dbReference type="HOGENOM" id="CLU_1041269_0_0_9"/>
<dbReference type="KEGG" id="lgv:LCGL_0975"/>
<gene>
    <name evidence="2" type="ordered locus">LCGL_0975</name>
</gene>
<protein>
    <recommendedName>
        <fullName evidence="4">Transposase</fullName>
    </recommendedName>
</protein>
<dbReference type="EMBL" id="AP009333">
    <property type="protein sequence ID" value="BAK60435.1"/>
    <property type="molecule type" value="Genomic_DNA"/>
</dbReference>
<dbReference type="PATRIC" id="fig|420890.5.peg.973"/>
<keyword evidence="3" id="KW-1185">Reference proteome</keyword>
<sequence length="267" mass="31764">MNFETVFEQKQKQSKEELFLAEIEAYDAEQTPRMKAKGYTFKGYVEKTVSFTFGTITSKRKRWKRNDENCYPVDAYLGIKKRQRVSEGLLQEIATDLPLMTFRGVTEIMNQRDIEISTWVVVQARKFVSNLLKEHEEYCFYSEEQNVREKIQSPIIYVEADGLRIKTCSQNEKRKNTDFSHYVVHTGKDKGKIQNFREFYSIKSVHAKQQVVDHIYNHYEITPNTLLYTRSDEGTGYTAHIFKEFCSDIGILKHNHYHFWDRSYYLY</sequence>
<dbReference type="InterPro" id="IPR009620">
    <property type="entry name" value="UPF0236"/>
</dbReference>
<dbReference type="RefSeq" id="WP_014024856.1">
    <property type="nucleotide sequence ID" value="NC_017490.1"/>
</dbReference>
<reference evidence="2 3" key="1">
    <citation type="journal article" date="2011" name="PLoS ONE">
        <title>Complete genome sequence and comparative analysis of the fish pathogen Lactococcus garvieae.</title>
        <authorList>
            <person name="Morita H."/>
            <person name="Toh H."/>
            <person name="Oshima K."/>
            <person name="Yoshizaki M."/>
            <person name="Kawanishi M."/>
            <person name="Nakaya K."/>
            <person name="Suzuki T."/>
            <person name="Miyauchi E."/>
            <person name="Ishii Y."/>
            <person name="Tanabe S."/>
            <person name="Murakami M."/>
            <person name="Hattori M."/>
        </authorList>
    </citation>
    <scope>NUCLEOTIDE SEQUENCE [LARGE SCALE GENOMIC DNA]</scope>
    <source>
        <strain evidence="2 3">Lg2</strain>
    </source>
</reference>
<dbReference type="STRING" id="420890.LCGL_0975"/>
<comment type="similarity">
    <text evidence="1">Belongs to the UPF0236 family.</text>
</comment>
<proteinExistence type="inferred from homology"/>
<organism evidence="2 3">
    <name type="scientific">Lactococcus garvieae (strain Lg2)</name>
    <name type="common">Enterococcus seriolicida</name>
    <dbReference type="NCBI Taxonomy" id="420890"/>
    <lineage>
        <taxon>Bacteria</taxon>
        <taxon>Bacillati</taxon>
        <taxon>Bacillota</taxon>
        <taxon>Bacilli</taxon>
        <taxon>Lactobacillales</taxon>
        <taxon>Streptococcaceae</taxon>
        <taxon>Lactococcus</taxon>
    </lineage>
</organism>
<evidence type="ECO:0000313" key="3">
    <source>
        <dbReference type="Proteomes" id="UP000008520"/>
    </source>
</evidence>
<dbReference type="eggNOG" id="COG3464">
    <property type="taxonomic scope" value="Bacteria"/>
</dbReference>
<evidence type="ECO:0008006" key="4">
    <source>
        <dbReference type="Google" id="ProtNLM"/>
    </source>
</evidence>
<dbReference type="Pfam" id="PF06782">
    <property type="entry name" value="UPF0236"/>
    <property type="match status" value="1"/>
</dbReference>
<accession>F9VDN4</accession>
<name>F9VDN4_LACGL</name>
<dbReference type="Proteomes" id="UP000008520">
    <property type="component" value="Chromosome"/>
</dbReference>
<dbReference type="AlphaFoldDB" id="F9VDN4"/>